<dbReference type="SUPFAM" id="SSF53335">
    <property type="entry name" value="S-adenosyl-L-methionine-dependent methyltransferases"/>
    <property type="match status" value="1"/>
</dbReference>
<dbReference type="AlphaFoldDB" id="A0A0S7XMY0"/>
<dbReference type="InterPro" id="IPR000241">
    <property type="entry name" value="RlmKL-like_Mtase"/>
</dbReference>
<dbReference type="Proteomes" id="UP000052020">
    <property type="component" value="Unassembled WGS sequence"/>
</dbReference>
<organism evidence="2 3">
    <name type="scientific">candidate division KD3-62 bacterium DG_56</name>
    <dbReference type="NCBI Taxonomy" id="1704032"/>
    <lineage>
        <taxon>Bacteria</taxon>
        <taxon>candidate division KD3-62</taxon>
    </lineage>
</organism>
<dbReference type="Gene3D" id="3.40.50.150">
    <property type="entry name" value="Vaccinia Virus protein VP39"/>
    <property type="match status" value="2"/>
</dbReference>
<dbReference type="Pfam" id="PF01170">
    <property type="entry name" value="UPF0020"/>
    <property type="match status" value="1"/>
</dbReference>
<proteinExistence type="predicted"/>
<gene>
    <name evidence="2" type="ORF">AMK68_03295</name>
</gene>
<comment type="caution">
    <text evidence="2">The sequence shown here is derived from an EMBL/GenBank/DDBJ whole genome shotgun (WGS) entry which is preliminary data.</text>
</comment>
<sequence length="401" mass="45222">MHNISRAAQKADAQVQRASLSSGVPRSVLNSSRVLADLTPALWQGCYNHRESTMQQLAPYVGKMKSGIANALVVRCSEPGDTVFDPFAGSGVVPYEALTCGRHVIANDLSPYAQVVTAGKLFGPATRAVAVAEARHYTEQATADAAVRLDAVPGWVRKFFHPRTLRETLALVRRLRADERWFLLACTMGILHHVRPGFLSYPASHLTPYLRLAKYPPQEDPDMYAYRPVAPRLEAKVERAYRRAPSIDPTLRRVVMRENAMALSLPDESVDAIVSSPPYLGALDYARDNRLRLWFLGVEDYRELEQELTSNERVYVEQMSACVRELHRVLRAGRLCALVLGEVRRSDRIWDTSSIIAELAGEGGRFRVERIVDDEIPDIRRSRRRTRTTKHDRVLILRRLG</sequence>
<dbReference type="InterPro" id="IPR029063">
    <property type="entry name" value="SAM-dependent_MTases_sf"/>
</dbReference>
<evidence type="ECO:0000313" key="2">
    <source>
        <dbReference type="EMBL" id="KPJ63716.1"/>
    </source>
</evidence>
<reference evidence="2 3" key="1">
    <citation type="journal article" date="2015" name="Microbiome">
        <title>Genomic resolution of linkages in carbon, nitrogen, and sulfur cycling among widespread estuary sediment bacteria.</title>
        <authorList>
            <person name="Baker B.J."/>
            <person name="Lazar C.S."/>
            <person name="Teske A.P."/>
            <person name="Dick G.J."/>
        </authorList>
    </citation>
    <scope>NUCLEOTIDE SEQUENCE [LARGE SCALE GENOMIC DNA]</scope>
    <source>
        <strain evidence="2">DG_56</strain>
    </source>
</reference>
<evidence type="ECO:0000313" key="3">
    <source>
        <dbReference type="Proteomes" id="UP000052020"/>
    </source>
</evidence>
<accession>A0A0S7XMY0</accession>
<dbReference type="PATRIC" id="fig|1704032.3.peg.481"/>
<evidence type="ECO:0000259" key="1">
    <source>
        <dbReference type="Pfam" id="PF01170"/>
    </source>
</evidence>
<name>A0A0S7XMY0_9BACT</name>
<protein>
    <recommendedName>
        <fullName evidence="1">Ribosomal RNA large subunit methyltransferase K/L-like methyltransferase domain-containing protein</fullName>
    </recommendedName>
</protein>
<feature type="domain" description="Ribosomal RNA large subunit methyltransferase K/L-like methyltransferase" evidence="1">
    <location>
        <begin position="62"/>
        <end position="109"/>
    </location>
</feature>
<dbReference type="EMBL" id="LIZY01000067">
    <property type="protein sequence ID" value="KPJ63716.1"/>
    <property type="molecule type" value="Genomic_DNA"/>
</dbReference>